<dbReference type="RefSeq" id="WP_125320071.1">
    <property type="nucleotide sequence ID" value="NZ_AP024889.1"/>
</dbReference>
<evidence type="ECO:0000256" key="1">
    <source>
        <dbReference type="SAM" id="SignalP"/>
    </source>
</evidence>
<dbReference type="Proteomes" id="UP000269041">
    <property type="component" value="Unassembled WGS sequence"/>
</dbReference>
<dbReference type="OrthoDB" id="5858113at2"/>
<protein>
    <recommendedName>
        <fullName evidence="4">DUF1566 domain-containing protein</fullName>
    </recommendedName>
</protein>
<sequence length="232" mass="25835">MKKTALVLSLLASSQVCFASNSLYQPKDENTPSIESITMSYGTPMKKELALNGATSGLPKTAFYGATMKLNMIRGVAPYSIEVTEGNVDIEEDILTIKDKGKIKLLISDSVGSSFTYSFNPSFFSTPDDLLRTFSQSEQYCNNMGGSLPKIEEIALVPTARMFGYLFAEWGSFSLNKSDWYTPDQDISYKLFRNQDEWGSMGYQGHISAHMDNGLVYQTFDDALMRTTCILK</sequence>
<comment type="caution">
    <text evidence="2">The sequence shown here is derived from an EMBL/GenBank/DDBJ whole genome shotgun (WGS) entry which is preliminary data.</text>
</comment>
<reference evidence="2 3" key="1">
    <citation type="submission" date="2018-12" db="EMBL/GenBank/DDBJ databases">
        <title>Genomic taxonomy of the Vibrionaceae family.</title>
        <authorList>
            <person name="Gomez-Gil B."/>
            <person name="Enciso-Ibarra K."/>
        </authorList>
    </citation>
    <scope>NUCLEOTIDE SEQUENCE [LARGE SCALE GENOMIC DNA]</scope>
    <source>
        <strain evidence="2 3">CAIM 594</strain>
    </source>
</reference>
<accession>A0A427U6E0</accession>
<dbReference type="AlphaFoldDB" id="A0A427U6E0"/>
<feature type="chain" id="PRO_5018968882" description="DUF1566 domain-containing protein" evidence="1">
    <location>
        <begin position="20"/>
        <end position="232"/>
    </location>
</feature>
<evidence type="ECO:0000313" key="2">
    <source>
        <dbReference type="EMBL" id="RSD32218.1"/>
    </source>
</evidence>
<gene>
    <name evidence="2" type="ORF">EJA03_04615</name>
</gene>
<feature type="signal peptide" evidence="1">
    <location>
        <begin position="1"/>
        <end position="19"/>
    </location>
</feature>
<evidence type="ECO:0008006" key="4">
    <source>
        <dbReference type="Google" id="ProtNLM"/>
    </source>
</evidence>
<organism evidence="2 3">
    <name type="scientific">Vibrio pectenicida</name>
    <dbReference type="NCBI Taxonomy" id="62763"/>
    <lineage>
        <taxon>Bacteria</taxon>
        <taxon>Pseudomonadati</taxon>
        <taxon>Pseudomonadota</taxon>
        <taxon>Gammaproteobacteria</taxon>
        <taxon>Vibrionales</taxon>
        <taxon>Vibrionaceae</taxon>
        <taxon>Vibrio</taxon>
    </lineage>
</organism>
<name>A0A427U6E0_9VIBR</name>
<keyword evidence="1" id="KW-0732">Signal</keyword>
<dbReference type="EMBL" id="RSFA01000013">
    <property type="protein sequence ID" value="RSD32218.1"/>
    <property type="molecule type" value="Genomic_DNA"/>
</dbReference>
<keyword evidence="3" id="KW-1185">Reference proteome</keyword>
<proteinExistence type="predicted"/>
<evidence type="ECO:0000313" key="3">
    <source>
        <dbReference type="Proteomes" id="UP000269041"/>
    </source>
</evidence>